<reference evidence="1" key="1">
    <citation type="journal article" date="2014" name="Int. J. Syst. Evol. Microbiol.">
        <title>Complete genome sequence of Corynebacterium casei LMG S-19264T (=DSM 44701T), isolated from a smear-ripened cheese.</title>
        <authorList>
            <consortium name="US DOE Joint Genome Institute (JGI-PGF)"/>
            <person name="Walter F."/>
            <person name="Albersmeier A."/>
            <person name="Kalinowski J."/>
            <person name="Ruckert C."/>
        </authorList>
    </citation>
    <scope>NUCLEOTIDE SEQUENCE</scope>
    <source>
        <strain evidence="1">CGMCC 1.12754</strain>
    </source>
</reference>
<evidence type="ECO:0000313" key="1">
    <source>
        <dbReference type="EMBL" id="GGG70607.1"/>
    </source>
</evidence>
<keyword evidence="2" id="KW-1185">Reference proteome</keyword>
<reference evidence="1" key="2">
    <citation type="submission" date="2020-09" db="EMBL/GenBank/DDBJ databases">
        <authorList>
            <person name="Sun Q."/>
            <person name="Zhou Y."/>
        </authorList>
    </citation>
    <scope>NUCLEOTIDE SEQUENCE</scope>
    <source>
        <strain evidence="1">CGMCC 1.12754</strain>
    </source>
</reference>
<gene>
    <name evidence="1" type="ORF">GCM10011398_13430</name>
</gene>
<dbReference type="Pfam" id="PF07849">
    <property type="entry name" value="DUF1641"/>
    <property type="match status" value="1"/>
</dbReference>
<dbReference type="EMBL" id="BMFR01000003">
    <property type="protein sequence ID" value="GGG70607.1"/>
    <property type="molecule type" value="Genomic_DNA"/>
</dbReference>
<dbReference type="Proteomes" id="UP000622860">
    <property type="component" value="Unassembled WGS sequence"/>
</dbReference>
<accession>A0A917M1I6</accession>
<dbReference type="PANTHER" id="PTHR38433:SF1">
    <property type="entry name" value="DUF1641 DOMAIN-CONTAINING PROTEIN"/>
    <property type="match status" value="1"/>
</dbReference>
<dbReference type="PANTHER" id="PTHR38433">
    <property type="match status" value="1"/>
</dbReference>
<name>A0A917M1I6_9BACI</name>
<dbReference type="RefSeq" id="WP_188454594.1">
    <property type="nucleotide sequence ID" value="NZ_BMFR01000003.1"/>
</dbReference>
<dbReference type="AlphaFoldDB" id="A0A917M1I6"/>
<evidence type="ECO:0000313" key="2">
    <source>
        <dbReference type="Proteomes" id="UP000622860"/>
    </source>
</evidence>
<organism evidence="1 2">
    <name type="scientific">Virgibacillus oceani</name>
    <dbReference type="NCBI Taxonomy" id="1479511"/>
    <lineage>
        <taxon>Bacteria</taxon>
        <taxon>Bacillati</taxon>
        <taxon>Bacillota</taxon>
        <taxon>Bacilli</taxon>
        <taxon>Bacillales</taxon>
        <taxon>Bacillaceae</taxon>
        <taxon>Virgibacillus</taxon>
    </lineage>
</organism>
<proteinExistence type="predicted"/>
<sequence length="156" mass="17971">MANPITKIKRKEVPKEVVYEQNLRVVSEALSENKDAILKGIDLLATINRNGTLDMMNAFVKHKEDALENVMQELNKPQYSETLENLSKLFMYLGQLEMDELQYFTEKLNRGMEEAKQSDGTGKTSYMSLIKALKDPEINRSVTMLLKFLRGMGREY</sequence>
<protein>
    <recommendedName>
        <fullName evidence="3">DUF1641 domain-containing protein</fullName>
    </recommendedName>
</protein>
<evidence type="ECO:0008006" key="3">
    <source>
        <dbReference type="Google" id="ProtNLM"/>
    </source>
</evidence>
<comment type="caution">
    <text evidence="1">The sequence shown here is derived from an EMBL/GenBank/DDBJ whole genome shotgun (WGS) entry which is preliminary data.</text>
</comment>
<dbReference type="InterPro" id="IPR012440">
    <property type="entry name" value="DUF1641"/>
</dbReference>